<feature type="transmembrane region" description="Helical" evidence="1">
    <location>
        <begin position="261"/>
        <end position="285"/>
    </location>
</feature>
<keyword evidence="2" id="KW-0732">Signal</keyword>
<keyword evidence="1" id="KW-0812">Transmembrane</keyword>
<proteinExistence type="predicted"/>
<dbReference type="EMBL" id="JAGTXO010000028">
    <property type="protein sequence ID" value="KAG8461090.1"/>
    <property type="molecule type" value="Genomic_DNA"/>
</dbReference>
<evidence type="ECO:0000313" key="3">
    <source>
        <dbReference type="EMBL" id="KAG8461090.1"/>
    </source>
</evidence>
<dbReference type="OMA" id="FIMSKFV"/>
<comment type="caution">
    <text evidence="3">The sequence shown here is derived from an EMBL/GenBank/DDBJ whole genome shotgun (WGS) entry which is preliminary data.</text>
</comment>
<dbReference type="OrthoDB" id="10263506at2759"/>
<evidence type="ECO:0000313" key="4">
    <source>
        <dbReference type="Proteomes" id="UP000751190"/>
    </source>
</evidence>
<reference evidence="3" key="1">
    <citation type="submission" date="2021-05" db="EMBL/GenBank/DDBJ databases">
        <title>The genome of the haptophyte Pavlova lutheri (Diacronema luteri, Pavlovales) - a model for lipid biosynthesis in eukaryotic algae.</title>
        <authorList>
            <person name="Hulatt C.J."/>
            <person name="Posewitz M.C."/>
        </authorList>
    </citation>
    <scope>NUCLEOTIDE SEQUENCE</scope>
    <source>
        <strain evidence="3">NIVA-4/92</strain>
    </source>
</reference>
<evidence type="ECO:0000256" key="2">
    <source>
        <dbReference type="SAM" id="SignalP"/>
    </source>
</evidence>
<organism evidence="3 4">
    <name type="scientific">Diacronema lutheri</name>
    <name type="common">Unicellular marine alga</name>
    <name type="synonym">Monochrysis lutheri</name>
    <dbReference type="NCBI Taxonomy" id="2081491"/>
    <lineage>
        <taxon>Eukaryota</taxon>
        <taxon>Haptista</taxon>
        <taxon>Haptophyta</taxon>
        <taxon>Pavlovophyceae</taxon>
        <taxon>Pavlovales</taxon>
        <taxon>Pavlovaceae</taxon>
        <taxon>Diacronema</taxon>
    </lineage>
</organism>
<keyword evidence="1" id="KW-1133">Transmembrane helix</keyword>
<feature type="signal peptide" evidence="2">
    <location>
        <begin position="1"/>
        <end position="17"/>
    </location>
</feature>
<feature type="chain" id="PRO_5035212333" evidence="2">
    <location>
        <begin position="18"/>
        <end position="299"/>
    </location>
</feature>
<dbReference type="AlphaFoldDB" id="A0A8J6C911"/>
<evidence type="ECO:0000256" key="1">
    <source>
        <dbReference type="SAM" id="Phobius"/>
    </source>
</evidence>
<keyword evidence="1" id="KW-0472">Membrane</keyword>
<gene>
    <name evidence="3" type="ORF">KFE25_003659</name>
</gene>
<sequence>MARLAFLVALAAVGADAYAMAGSRRPLVAPRSVVSRTPLVRHGAANTKAVIEGMVPRIIQGATQGAVGAVVAATLSAFTEPVVNRILVQRISVMESIKQLDMAKSRKFFMTTLPTNFLKFPLFEAVNLVMQAVDVPDSIKGLVTGLVFTTLTLPVTNYRFCKSMEIPVDGEALFKAYVPTVLRDVIYGISRNKLNTLFIALYPALKASSAGRAALMFPIVLLSCIISSPGNELRGYYLQPKEKRLGFKAFFQPTNYVRSTVAGALIMATSLGIGTYVTAPVRLAVMAIKAFIMSKFVAA</sequence>
<dbReference type="Proteomes" id="UP000751190">
    <property type="component" value="Unassembled WGS sequence"/>
</dbReference>
<keyword evidence="4" id="KW-1185">Reference proteome</keyword>
<protein>
    <submittedName>
        <fullName evidence="3">Uncharacterized protein</fullName>
    </submittedName>
</protein>
<accession>A0A8J6C911</accession>
<name>A0A8J6C911_DIALT</name>